<accession>A0A8X6WX05</accession>
<dbReference type="Proteomes" id="UP000886998">
    <property type="component" value="Unassembled WGS sequence"/>
</dbReference>
<comment type="caution">
    <text evidence="1">The sequence shown here is derived from an EMBL/GenBank/DDBJ whole genome shotgun (WGS) entry which is preliminary data.</text>
</comment>
<evidence type="ECO:0000313" key="2">
    <source>
        <dbReference type="Proteomes" id="UP000886998"/>
    </source>
</evidence>
<gene>
    <name evidence="1" type="ORF">TNIN_91851</name>
</gene>
<keyword evidence="2" id="KW-1185">Reference proteome</keyword>
<reference evidence="1" key="1">
    <citation type="submission" date="2020-08" db="EMBL/GenBank/DDBJ databases">
        <title>Multicomponent nature underlies the extraordinary mechanical properties of spider dragline silk.</title>
        <authorList>
            <person name="Kono N."/>
            <person name="Nakamura H."/>
            <person name="Mori M."/>
            <person name="Yoshida Y."/>
            <person name="Ohtoshi R."/>
            <person name="Malay A.D."/>
            <person name="Moran D.A.P."/>
            <person name="Tomita M."/>
            <person name="Numata K."/>
            <person name="Arakawa K."/>
        </authorList>
    </citation>
    <scope>NUCLEOTIDE SEQUENCE</scope>
</reference>
<protein>
    <submittedName>
        <fullName evidence="1">Uncharacterized protein</fullName>
    </submittedName>
</protein>
<organism evidence="1 2">
    <name type="scientific">Trichonephila inaurata madagascariensis</name>
    <dbReference type="NCBI Taxonomy" id="2747483"/>
    <lineage>
        <taxon>Eukaryota</taxon>
        <taxon>Metazoa</taxon>
        <taxon>Ecdysozoa</taxon>
        <taxon>Arthropoda</taxon>
        <taxon>Chelicerata</taxon>
        <taxon>Arachnida</taxon>
        <taxon>Araneae</taxon>
        <taxon>Araneomorphae</taxon>
        <taxon>Entelegynae</taxon>
        <taxon>Araneoidea</taxon>
        <taxon>Nephilidae</taxon>
        <taxon>Trichonephila</taxon>
        <taxon>Trichonephila inaurata</taxon>
    </lineage>
</organism>
<evidence type="ECO:0000313" key="1">
    <source>
        <dbReference type="EMBL" id="GFY42770.1"/>
    </source>
</evidence>
<name>A0A8X6WX05_9ARAC</name>
<dbReference type="AlphaFoldDB" id="A0A8X6WX05"/>
<dbReference type="EMBL" id="BMAV01003302">
    <property type="protein sequence ID" value="GFY42770.1"/>
    <property type="molecule type" value="Genomic_DNA"/>
</dbReference>
<proteinExistence type="predicted"/>
<sequence length="80" mass="8590">MLDGLPRNSPSFRPLIDPLILAGTTQVESNGFTPSARQISAFQHLSSHFGALTCTQGADGSRMCVDIQTHTQLLYGTKKG</sequence>